<dbReference type="Pfam" id="PF12834">
    <property type="entry name" value="Phage_int_SAM_2"/>
    <property type="match status" value="1"/>
</dbReference>
<dbReference type="Gene3D" id="1.10.443.10">
    <property type="entry name" value="Intergrase catalytic core"/>
    <property type="match status" value="1"/>
</dbReference>
<accession>A0ABQ4V3G1</accession>
<evidence type="ECO:0000256" key="1">
    <source>
        <dbReference type="ARBA" id="ARBA00023172"/>
    </source>
</evidence>
<comment type="caution">
    <text evidence="3">The sequence shown here is derived from an EMBL/GenBank/DDBJ whole genome shotgun (WGS) entry which is preliminary data.</text>
</comment>
<evidence type="ECO:0000259" key="2">
    <source>
        <dbReference type="Pfam" id="PF12834"/>
    </source>
</evidence>
<protein>
    <recommendedName>
        <fullName evidence="2">Putative integrase N-terminal domain-containing protein</fullName>
    </recommendedName>
</protein>
<sequence length="295" mass="33840">MDHLAQDLKQMGLNSGGGAIRTRVQRTRGLQLIARELRALGHVLPSARSIKDIHIQKLVAKWTDDGLATGTIKNRVSWMRTWSRNVRKGSVIPKSNADLGIELRATFKGNRAEATRLAQYASLNERDQLAVRLQMAFGMRVEESILFEPETAVQGDALHMKASWCKGGRARVIPITHERQRELLDELRTFVGTRCLVPEGMKSVVYRRQLDRRTWAAGIRDKHKHRHWYAQWRYRKLTGQECTAAGGKPFEQMTAAERRADYRARQTITRELGHERRQITDAYLGYRFARRQGAA</sequence>
<dbReference type="InterPro" id="IPR011010">
    <property type="entry name" value="DNA_brk_join_enz"/>
</dbReference>
<reference evidence="3" key="2">
    <citation type="submission" date="2021-08" db="EMBL/GenBank/DDBJ databases">
        <authorList>
            <person name="Tani A."/>
            <person name="Ola A."/>
            <person name="Ogura Y."/>
            <person name="Katsura K."/>
            <person name="Hayashi T."/>
        </authorList>
    </citation>
    <scope>NUCLEOTIDE SEQUENCE</scope>
    <source>
        <strain evidence="3">DSM 14458</strain>
    </source>
</reference>
<dbReference type="EMBL" id="BPRE01000027">
    <property type="protein sequence ID" value="GJE78554.1"/>
    <property type="molecule type" value="Genomic_DNA"/>
</dbReference>
<dbReference type="InterPro" id="IPR013762">
    <property type="entry name" value="Integrase-like_cat_sf"/>
</dbReference>
<dbReference type="InterPro" id="IPR024457">
    <property type="entry name" value="Putative_integrase_N"/>
</dbReference>
<keyword evidence="1" id="KW-0233">DNA recombination</keyword>
<evidence type="ECO:0000313" key="3">
    <source>
        <dbReference type="EMBL" id="GJE78554.1"/>
    </source>
</evidence>
<dbReference type="RefSeq" id="WP_238308885.1">
    <property type="nucleotide sequence ID" value="NZ_BPRE01000027.1"/>
</dbReference>
<dbReference type="SUPFAM" id="SSF56349">
    <property type="entry name" value="DNA breaking-rejoining enzymes"/>
    <property type="match status" value="1"/>
</dbReference>
<feature type="domain" description="Putative integrase N-terminal" evidence="2">
    <location>
        <begin position="1"/>
        <end position="81"/>
    </location>
</feature>
<gene>
    <name evidence="3" type="ORF">BGCPKDLD_5171</name>
</gene>
<dbReference type="Proteomes" id="UP001055093">
    <property type="component" value="Unassembled WGS sequence"/>
</dbReference>
<name>A0ABQ4V3G1_9HYPH</name>
<evidence type="ECO:0000313" key="4">
    <source>
        <dbReference type="Proteomes" id="UP001055093"/>
    </source>
</evidence>
<organism evidence="3 4">
    <name type="scientific">Methylorubrum suomiense</name>
    <dbReference type="NCBI Taxonomy" id="144191"/>
    <lineage>
        <taxon>Bacteria</taxon>
        <taxon>Pseudomonadati</taxon>
        <taxon>Pseudomonadota</taxon>
        <taxon>Alphaproteobacteria</taxon>
        <taxon>Hyphomicrobiales</taxon>
        <taxon>Methylobacteriaceae</taxon>
        <taxon>Methylorubrum</taxon>
    </lineage>
</organism>
<reference evidence="3" key="1">
    <citation type="journal article" date="2021" name="Front. Microbiol.">
        <title>Comprehensive Comparative Genomics and Phenotyping of Methylobacterium Species.</title>
        <authorList>
            <person name="Alessa O."/>
            <person name="Ogura Y."/>
            <person name="Fujitani Y."/>
            <person name="Takami H."/>
            <person name="Hayashi T."/>
            <person name="Sahin N."/>
            <person name="Tani A."/>
        </authorList>
    </citation>
    <scope>NUCLEOTIDE SEQUENCE</scope>
    <source>
        <strain evidence="3">DSM 14458</strain>
    </source>
</reference>
<keyword evidence="4" id="KW-1185">Reference proteome</keyword>
<proteinExistence type="predicted"/>